<sequence>NVFLQSWTSARTELPKDLNDLMKVALERDVKMEGLAFSREVMRSLPIWYHIRSTAKRGIFNRGTQVECLKRRHKVLTVVSVGEAEALARRLDVQGHRSRSDCVCQSCTLTRTVCAGCSSPHACFTKARALLNTLPESEPDKWNPLVPQPEDYEGEAEQTLPQTGENQQLFPVKITDGSGLTGAFRIF</sequence>
<feature type="non-terminal residue" evidence="1">
    <location>
        <position position="1"/>
    </location>
</feature>
<accession>A0AAV9ZPH3</accession>
<dbReference type="AlphaFoldDB" id="A0AAV9ZPH3"/>
<protein>
    <submittedName>
        <fullName evidence="1">Uncharacterized protein</fullName>
    </submittedName>
</protein>
<proteinExistence type="predicted"/>
<evidence type="ECO:0000313" key="1">
    <source>
        <dbReference type="EMBL" id="KAK6988349.1"/>
    </source>
</evidence>
<organism evidence="1 2">
    <name type="scientific">Favolaschia claudopus</name>
    <dbReference type="NCBI Taxonomy" id="2862362"/>
    <lineage>
        <taxon>Eukaryota</taxon>
        <taxon>Fungi</taxon>
        <taxon>Dikarya</taxon>
        <taxon>Basidiomycota</taxon>
        <taxon>Agaricomycotina</taxon>
        <taxon>Agaricomycetes</taxon>
        <taxon>Agaricomycetidae</taxon>
        <taxon>Agaricales</taxon>
        <taxon>Marasmiineae</taxon>
        <taxon>Mycenaceae</taxon>
        <taxon>Favolaschia</taxon>
    </lineage>
</organism>
<dbReference type="EMBL" id="JAWWNJ010000123">
    <property type="protein sequence ID" value="KAK6988349.1"/>
    <property type="molecule type" value="Genomic_DNA"/>
</dbReference>
<evidence type="ECO:0000313" key="2">
    <source>
        <dbReference type="Proteomes" id="UP001362999"/>
    </source>
</evidence>
<comment type="caution">
    <text evidence="1">The sequence shown here is derived from an EMBL/GenBank/DDBJ whole genome shotgun (WGS) entry which is preliminary data.</text>
</comment>
<keyword evidence="2" id="KW-1185">Reference proteome</keyword>
<dbReference type="Proteomes" id="UP001362999">
    <property type="component" value="Unassembled WGS sequence"/>
</dbReference>
<reference evidence="1 2" key="1">
    <citation type="journal article" date="2024" name="J Genomics">
        <title>Draft genome sequencing and assembly of Favolaschia claudopus CIRM-BRFM 2984 isolated from oak limbs.</title>
        <authorList>
            <person name="Navarro D."/>
            <person name="Drula E."/>
            <person name="Chaduli D."/>
            <person name="Cazenave R."/>
            <person name="Ahrendt S."/>
            <person name="Wang J."/>
            <person name="Lipzen A."/>
            <person name="Daum C."/>
            <person name="Barry K."/>
            <person name="Grigoriev I.V."/>
            <person name="Favel A."/>
            <person name="Rosso M.N."/>
            <person name="Martin F."/>
        </authorList>
    </citation>
    <scope>NUCLEOTIDE SEQUENCE [LARGE SCALE GENOMIC DNA]</scope>
    <source>
        <strain evidence="1 2">CIRM-BRFM 2984</strain>
    </source>
</reference>
<name>A0AAV9ZPH3_9AGAR</name>
<gene>
    <name evidence="1" type="ORF">R3P38DRAFT_2454366</name>
</gene>
<feature type="non-terminal residue" evidence="1">
    <location>
        <position position="187"/>
    </location>
</feature>